<protein>
    <submittedName>
        <fullName evidence="2">Uncharacterized protein</fullName>
    </submittedName>
</protein>
<evidence type="ECO:0000313" key="3">
    <source>
        <dbReference type="Proteomes" id="UP001159179"/>
    </source>
</evidence>
<feature type="transmembrane region" description="Helical" evidence="1">
    <location>
        <begin position="7"/>
        <end position="24"/>
    </location>
</feature>
<keyword evidence="1" id="KW-0472">Membrane</keyword>
<feature type="transmembrane region" description="Helical" evidence="1">
    <location>
        <begin position="36"/>
        <end position="53"/>
    </location>
</feature>
<dbReference type="EMBL" id="JAROYP010000014">
    <property type="protein sequence ID" value="MDH5163339.1"/>
    <property type="molecule type" value="Genomic_DNA"/>
</dbReference>
<evidence type="ECO:0000256" key="1">
    <source>
        <dbReference type="SAM" id="Phobius"/>
    </source>
</evidence>
<gene>
    <name evidence="2" type="ORF">P5X88_20600</name>
</gene>
<dbReference type="RefSeq" id="WP_280618049.1">
    <property type="nucleotide sequence ID" value="NZ_JAROYP010000014.1"/>
</dbReference>
<evidence type="ECO:0000313" key="2">
    <source>
        <dbReference type="EMBL" id="MDH5163339.1"/>
    </source>
</evidence>
<organism evidence="2 3">
    <name type="scientific">Heyndrickxia oleronia</name>
    <dbReference type="NCBI Taxonomy" id="38875"/>
    <lineage>
        <taxon>Bacteria</taxon>
        <taxon>Bacillati</taxon>
        <taxon>Bacillota</taxon>
        <taxon>Bacilli</taxon>
        <taxon>Bacillales</taxon>
        <taxon>Bacillaceae</taxon>
        <taxon>Heyndrickxia</taxon>
    </lineage>
</organism>
<comment type="caution">
    <text evidence="2">The sequence shown here is derived from an EMBL/GenBank/DDBJ whole genome shotgun (WGS) entry which is preliminary data.</text>
</comment>
<reference evidence="2" key="1">
    <citation type="submission" date="2023-03" db="EMBL/GenBank/DDBJ databases">
        <title>Bacterial isolates from washroom surfaces on a university campus.</title>
        <authorList>
            <person name="Holman D.B."/>
            <person name="Gzyl K.E."/>
            <person name="Taheri A.E."/>
        </authorList>
    </citation>
    <scope>NUCLEOTIDE SEQUENCE</scope>
    <source>
        <strain evidence="2">RD03</strain>
    </source>
</reference>
<keyword evidence="1" id="KW-1133">Transmembrane helix</keyword>
<sequence length="59" mass="6900">MKLLRQGLLFGILMFIVFIIWDYIKESAIDWSDNLFKAIIFAVVHILISALMNKNEKTN</sequence>
<dbReference type="AlphaFoldDB" id="A0AAW6T3T3"/>
<accession>A0AAW6T3T3</accession>
<dbReference type="Proteomes" id="UP001159179">
    <property type="component" value="Unassembled WGS sequence"/>
</dbReference>
<proteinExistence type="predicted"/>
<keyword evidence="1" id="KW-0812">Transmembrane</keyword>
<name>A0AAW6T3T3_9BACI</name>